<evidence type="ECO:0000313" key="3">
    <source>
        <dbReference type="Proteomes" id="UP001374803"/>
    </source>
</evidence>
<dbReference type="RefSeq" id="WP_394839440.1">
    <property type="nucleotide sequence ID" value="NZ_CP089929.1"/>
</dbReference>
<evidence type="ECO:0000256" key="1">
    <source>
        <dbReference type="SAM" id="SignalP"/>
    </source>
</evidence>
<keyword evidence="1" id="KW-0732">Signal</keyword>
<accession>A0ABZ2LG97</accession>
<keyword evidence="3" id="KW-1185">Reference proteome</keyword>
<dbReference type="PROSITE" id="PS51257">
    <property type="entry name" value="PROKAR_LIPOPROTEIN"/>
    <property type="match status" value="1"/>
</dbReference>
<gene>
    <name evidence="2" type="ORF">LVJ94_21370</name>
</gene>
<feature type="chain" id="PRO_5045152594" description="Secreted protein" evidence="1">
    <location>
        <begin position="24"/>
        <end position="314"/>
    </location>
</feature>
<name>A0ABZ2LG97_9BACT</name>
<dbReference type="Proteomes" id="UP001374803">
    <property type="component" value="Chromosome"/>
</dbReference>
<protein>
    <recommendedName>
        <fullName evidence="4">Secreted protein</fullName>
    </recommendedName>
</protein>
<organism evidence="2 3">
    <name type="scientific">Pendulispora rubella</name>
    <dbReference type="NCBI Taxonomy" id="2741070"/>
    <lineage>
        <taxon>Bacteria</taxon>
        <taxon>Pseudomonadati</taxon>
        <taxon>Myxococcota</taxon>
        <taxon>Myxococcia</taxon>
        <taxon>Myxococcales</taxon>
        <taxon>Sorangiineae</taxon>
        <taxon>Pendulisporaceae</taxon>
        <taxon>Pendulispora</taxon>
    </lineage>
</organism>
<feature type="signal peptide" evidence="1">
    <location>
        <begin position="1"/>
        <end position="23"/>
    </location>
</feature>
<evidence type="ECO:0008006" key="4">
    <source>
        <dbReference type="Google" id="ProtNLM"/>
    </source>
</evidence>
<evidence type="ECO:0000313" key="2">
    <source>
        <dbReference type="EMBL" id="WXB09767.1"/>
    </source>
</evidence>
<dbReference type="EMBL" id="CP089983">
    <property type="protein sequence ID" value="WXB09767.1"/>
    <property type="molecule type" value="Genomic_DNA"/>
</dbReference>
<reference evidence="2" key="1">
    <citation type="submission" date="2021-12" db="EMBL/GenBank/DDBJ databases">
        <title>Discovery of the Pendulisporaceae a myxobacterial family with distinct sporulation behavior and unique specialized metabolism.</title>
        <authorList>
            <person name="Garcia R."/>
            <person name="Popoff A."/>
            <person name="Bader C.D."/>
            <person name="Loehr J."/>
            <person name="Walesch S."/>
            <person name="Walt C."/>
            <person name="Boldt J."/>
            <person name="Bunk B."/>
            <person name="Haeckl F.J.F.P.J."/>
            <person name="Gunesch A.P."/>
            <person name="Birkelbach J."/>
            <person name="Nuebel U."/>
            <person name="Pietschmann T."/>
            <person name="Bach T."/>
            <person name="Mueller R."/>
        </authorList>
    </citation>
    <scope>NUCLEOTIDE SEQUENCE</scope>
    <source>
        <strain evidence="2">MSr11367</strain>
    </source>
</reference>
<proteinExistence type="predicted"/>
<sequence length="314" mass="34691">MKAARRALPLLAVLLAIGAGACANETHTVPAMPRPDEPVEGFDAHSPGEARIGATPADVMRMLAEDGKPSPTEHALTPEERRKLAAAFGALTPLHRRVLRERLHSISFLDGMPNNALTSPADANEPHRLFHITFRAGILRENLSEFLTQKERQCFDTAGSSRSVSIEAGTMDAIVYVLLHEATHVVDGGLRLTPGSAFTKSAWSDRTLIAPAFRDPLLARVKFRREGEVLPIDRAEAVYAALQRTPFVSLYASSNWSDDLAEAVAWYHLTERLGQPYRIVIRDQGNQVFAYEPMKSPVVRNRFDALSKFYEEPG</sequence>